<dbReference type="Pfam" id="PF13672">
    <property type="entry name" value="PP2C_2"/>
    <property type="match status" value="1"/>
</dbReference>
<dbReference type="Gene3D" id="3.60.40.10">
    <property type="entry name" value="PPM-type phosphatase domain"/>
    <property type="match status" value="1"/>
</dbReference>
<dbReference type="SMART" id="SM00331">
    <property type="entry name" value="PP2C_SIG"/>
    <property type="match status" value="1"/>
</dbReference>
<dbReference type="InterPro" id="IPR001932">
    <property type="entry name" value="PPM-type_phosphatase-like_dom"/>
</dbReference>
<reference evidence="2" key="1">
    <citation type="submission" date="2009-07" db="EMBL/GenBank/DDBJ databases">
        <authorList>
            <person name="Weinstock G."/>
            <person name="Sodergren E."/>
            <person name="Clifton S."/>
            <person name="Fulton L."/>
            <person name="Fulton B."/>
            <person name="Courtney L."/>
            <person name="Fronick C."/>
            <person name="Harrison M."/>
            <person name="Strong C."/>
            <person name="Farmer C."/>
            <person name="Delahaunty K."/>
            <person name="Markovic C."/>
            <person name="Hall O."/>
            <person name="Minx P."/>
            <person name="Tomlinson C."/>
            <person name="Mitreva M."/>
            <person name="Nelson J."/>
            <person name="Hou S."/>
            <person name="Wollam A."/>
            <person name="Pepin K.H."/>
            <person name="Johnson M."/>
            <person name="Bhonagiri V."/>
            <person name="Nash W.E."/>
            <person name="Warren W."/>
            <person name="Chinwalla A."/>
            <person name="Mardis E.R."/>
            <person name="Wilson R.K."/>
        </authorList>
    </citation>
    <scope>NUCLEOTIDE SEQUENCE [LARGE SCALE GENOMIC DNA]</scope>
    <source>
        <strain evidence="2">DSM 14469</strain>
    </source>
</reference>
<dbReference type="SMART" id="SM00332">
    <property type="entry name" value="PP2Cc"/>
    <property type="match status" value="1"/>
</dbReference>
<dbReference type="GO" id="GO:0004722">
    <property type="term" value="F:protein serine/threonine phosphatase activity"/>
    <property type="evidence" value="ECO:0007669"/>
    <property type="project" value="InterPro"/>
</dbReference>
<protein>
    <submittedName>
        <fullName evidence="2">Protein phosphatase 2C</fullName>
    </submittedName>
</protein>
<organism evidence="2 3">
    <name type="scientific">Marvinbryantia formatexigens DSM 14469</name>
    <dbReference type="NCBI Taxonomy" id="478749"/>
    <lineage>
        <taxon>Bacteria</taxon>
        <taxon>Bacillati</taxon>
        <taxon>Bacillota</taxon>
        <taxon>Clostridia</taxon>
        <taxon>Lachnospirales</taxon>
        <taxon>Lachnospiraceae</taxon>
        <taxon>Marvinbryantia</taxon>
    </lineage>
</organism>
<dbReference type="CDD" id="cd00143">
    <property type="entry name" value="PP2Cc"/>
    <property type="match status" value="1"/>
</dbReference>
<feature type="domain" description="PPM-type phosphatase" evidence="1">
    <location>
        <begin position="1"/>
        <end position="240"/>
    </location>
</feature>
<dbReference type="NCBIfam" id="NF033484">
    <property type="entry name" value="Stp1_PP2C_phos"/>
    <property type="match status" value="1"/>
</dbReference>
<dbReference type="OrthoDB" id="9801841at2"/>
<dbReference type="PANTHER" id="PTHR47992">
    <property type="entry name" value="PROTEIN PHOSPHATASE"/>
    <property type="match status" value="1"/>
</dbReference>
<dbReference type="STRING" id="168384.SAMN05660368_02677"/>
<keyword evidence="3" id="KW-1185">Reference proteome</keyword>
<dbReference type="eggNOG" id="COG0631">
    <property type="taxonomic scope" value="Bacteria"/>
</dbReference>
<dbReference type="InterPro" id="IPR036457">
    <property type="entry name" value="PPM-type-like_dom_sf"/>
</dbReference>
<dbReference type="InterPro" id="IPR015655">
    <property type="entry name" value="PP2C"/>
</dbReference>
<accession>C6LGY8</accession>
<proteinExistence type="predicted"/>
<dbReference type="Proteomes" id="UP000005561">
    <property type="component" value="Unassembled WGS sequence"/>
</dbReference>
<evidence type="ECO:0000259" key="1">
    <source>
        <dbReference type="PROSITE" id="PS51746"/>
    </source>
</evidence>
<gene>
    <name evidence="2" type="ORF">BRYFOR_07898</name>
</gene>
<dbReference type="RefSeq" id="WP_006862684.1">
    <property type="nucleotide sequence ID" value="NZ_ACCL02000013.1"/>
</dbReference>
<sequence>MESYCITDVGRIRSVNQDYVFASDTPVGRLPNLFVVADGMGGHNAGDRASSYAVEVFLRNVRWERDKNPIRIIRRSIEKANTKVLEEANSREKYQGMGTTMVVATIVKDILYVANVGDSRLYLIGGKSIRQITRDHSLVEEMIRAGGLTREEGRYHPDKNVITRAIGVEERVAIDFFDVQVSKNDTLLLCTDGLSNMLTDEEMKRIITEESSLRIAGKRLVEAANKNGGSDNITALLVRPRGNEVKKC</sequence>
<evidence type="ECO:0000313" key="2">
    <source>
        <dbReference type="EMBL" id="EET60047.1"/>
    </source>
</evidence>
<comment type="caution">
    <text evidence="2">The sequence shown here is derived from an EMBL/GenBank/DDBJ whole genome shotgun (WGS) entry which is preliminary data.</text>
</comment>
<dbReference type="EMBL" id="ACCL02000013">
    <property type="protein sequence ID" value="EET60047.1"/>
    <property type="molecule type" value="Genomic_DNA"/>
</dbReference>
<name>C6LGY8_9FIRM</name>
<dbReference type="PROSITE" id="PS51746">
    <property type="entry name" value="PPM_2"/>
    <property type="match status" value="1"/>
</dbReference>
<evidence type="ECO:0000313" key="3">
    <source>
        <dbReference type="Proteomes" id="UP000005561"/>
    </source>
</evidence>
<dbReference type="SUPFAM" id="SSF81606">
    <property type="entry name" value="PP2C-like"/>
    <property type="match status" value="1"/>
</dbReference>
<dbReference type="AlphaFoldDB" id="C6LGY8"/>